<evidence type="ECO:0000256" key="2">
    <source>
        <dbReference type="ARBA" id="ARBA00022692"/>
    </source>
</evidence>
<dbReference type="Pfam" id="PF13246">
    <property type="entry name" value="Cation_ATPase"/>
    <property type="match status" value="1"/>
</dbReference>
<feature type="transmembrane region" description="Helical" evidence="6">
    <location>
        <begin position="964"/>
        <end position="987"/>
    </location>
</feature>
<dbReference type="SUPFAM" id="SSF56784">
    <property type="entry name" value="HAD-like"/>
    <property type="match status" value="1"/>
</dbReference>
<feature type="transmembrane region" description="Helical" evidence="6">
    <location>
        <begin position="999"/>
        <end position="1026"/>
    </location>
</feature>
<evidence type="ECO:0000256" key="5">
    <source>
        <dbReference type="SAM" id="MobiDB-lite"/>
    </source>
</evidence>
<evidence type="ECO:0000256" key="6">
    <source>
        <dbReference type="SAM" id="Phobius"/>
    </source>
</evidence>
<dbReference type="InterPro" id="IPR036412">
    <property type="entry name" value="HAD-like_sf"/>
</dbReference>
<name>A0A7S2VV35_9EUKA</name>
<feature type="region of interest" description="Disordered" evidence="5">
    <location>
        <begin position="1033"/>
        <end position="1056"/>
    </location>
</feature>
<dbReference type="InterPro" id="IPR001757">
    <property type="entry name" value="P_typ_ATPase"/>
</dbReference>
<feature type="domain" description="P-type ATPase A" evidence="7">
    <location>
        <begin position="139"/>
        <end position="271"/>
    </location>
</feature>
<keyword evidence="4 6" id="KW-0472">Membrane</keyword>
<organism evidence="9">
    <name type="scientific">Norrisiella sphaerica</name>
    <dbReference type="NCBI Taxonomy" id="552664"/>
    <lineage>
        <taxon>Eukaryota</taxon>
        <taxon>Sar</taxon>
        <taxon>Rhizaria</taxon>
        <taxon>Cercozoa</taxon>
        <taxon>Chlorarachniophyceae</taxon>
        <taxon>Norrisiella</taxon>
    </lineage>
</organism>
<feature type="transmembrane region" description="Helical" evidence="6">
    <location>
        <begin position="284"/>
        <end position="305"/>
    </location>
</feature>
<dbReference type="SUPFAM" id="SSF81653">
    <property type="entry name" value="Calcium ATPase, transduction domain A"/>
    <property type="match status" value="1"/>
</dbReference>
<dbReference type="PANTHER" id="PTHR42861">
    <property type="entry name" value="CALCIUM-TRANSPORTING ATPASE"/>
    <property type="match status" value="1"/>
</dbReference>
<dbReference type="Gene3D" id="3.40.1110.10">
    <property type="entry name" value="Calcium-transporting ATPase, cytoplasmic domain N"/>
    <property type="match status" value="1"/>
</dbReference>
<dbReference type="Gene3D" id="2.70.150.10">
    <property type="entry name" value="Calcium-transporting ATPase, cytoplasmic transduction domain A"/>
    <property type="match status" value="1"/>
</dbReference>
<feature type="transmembrane region" description="Helical" evidence="6">
    <location>
        <begin position="888"/>
        <end position="908"/>
    </location>
</feature>
<dbReference type="GO" id="GO:0005524">
    <property type="term" value="F:ATP binding"/>
    <property type="evidence" value="ECO:0007669"/>
    <property type="project" value="InterPro"/>
</dbReference>
<evidence type="ECO:0000259" key="8">
    <source>
        <dbReference type="Pfam" id="PF00689"/>
    </source>
</evidence>
<dbReference type="Gene3D" id="1.20.1110.10">
    <property type="entry name" value="Calcium-transporting ATPase, transmembrane domain"/>
    <property type="match status" value="2"/>
</dbReference>
<dbReference type="PRINTS" id="PR00119">
    <property type="entry name" value="CATATPASE"/>
</dbReference>
<keyword evidence="2 6" id="KW-0812">Transmembrane</keyword>
<dbReference type="SUPFAM" id="SSF81665">
    <property type="entry name" value="Calcium ATPase, transmembrane domain M"/>
    <property type="match status" value="1"/>
</dbReference>
<dbReference type="AlphaFoldDB" id="A0A7S2VV35"/>
<dbReference type="EMBL" id="HBHC01001533">
    <property type="protein sequence ID" value="CAD9651067.1"/>
    <property type="molecule type" value="Transcribed_RNA"/>
</dbReference>
<dbReference type="InterPro" id="IPR006068">
    <property type="entry name" value="ATPase_P-typ_cation-transptr_C"/>
</dbReference>
<evidence type="ECO:0000256" key="4">
    <source>
        <dbReference type="ARBA" id="ARBA00023136"/>
    </source>
</evidence>
<feature type="compositionally biased region" description="Basic and acidic residues" evidence="5">
    <location>
        <begin position="1039"/>
        <end position="1056"/>
    </location>
</feature>
<dbReference type="InterPro" id="IPR023299">
    <property type="entry name" value="ATPase_P-typ_cyto_dom_N"/>
</dbReference>
<dbReference type="SFLD" id="SFLDG00002">
    <property type="entry name" value="C1.7:_P-type_atpase_like"/>
    <property type="match status" value="1"/>
</dbReference>
<gene>
    <name evidence="9" type="ORF">NSPH01132_LOCUS912</name>
</gene>
<feature type="transmembrane region" description="Helical" evidence="6">
    <location>
        <begin position="853"/>
        <end position="876"/>
    </location>
</feature>
<dbReference type="InterPro" id="IPR044492">
    <property type="entry name" value="P_typ_ATPase_HD_dom"/>
</dbReference>
<feature type="transmembrane region" description="Helical" evidence="6">
    <location>
        <begin position="317"/>
        <end position="342"/>
    </location>
</feature>
<dbReference type="InterPro" id="IPR023298">
    <property type="entry name" value="ATPase_P-typ_TM_dom_sf"/>
</dbReference>
<dbReference type="InterPro" id="IPR008250">
    <property type="entry name" value="ATPase_P-typ_transduc_dom_A_sf"/>
</dbReference>
<comment type="subcellular location">
    <subcellularLocation>
        <location evidence="1">Membrane</location>
        <topology evidence="1">Multi-pass membrane protein</topology>
    </subcellularLocation>
</comment>
<dbReference type="GO" id="GO:0016020">
    <property type="term" value="C:membrane"/>
    <property type="evidence" value="ECO:0007669"/>
    <property type="project" value="UniProtKB-SubCell"/>
</dbReference>
<sequence>MTVTAPHIRLMEADDEEAQMLSPCDMAPLPENIETGLSDAMAKDLLAEHGPNEIDATNGWLDDLVQGLFRLICNPLIGLLAALGALSFLTGDYSTGTVISVMALVSICLSAYHQFSAEKAARALSAGFGTTCRVARGPSGRHIVTVESKSVVPGDVVLISAGDLIPADLQMISASRLQVNQSILTGESVPVEKVANPDAYSPSNAIKPNTGCCAVNARCSARFRSGVLEGIRELSDDEICFMGTHVESGSATGRVIATGERTRVGQMAESLKGLRPKSSFDKGVDGFGGLMMQFTLIMCPLVFLIQTLKDGLSSEGFLYAVSVGVGLTPEMLPVVVTVCLALGAMRLSRSKGVIVKHLDSLPTLGQLDVLCVDKTGTLTRDAAQVELSLTIEGKPNANVLKLAHLHSLHQTGIQNAVEKAILEAGSDSKEAPTKACSNVLRILRPDTKLKVTQEWPFDFDRRRSSILISEEAADGTDSIFIMKGAPSEVMSVCSVYLDSNTSMDAKAATGHAIHSPIASKMGGVGLPLDQQAMRKASSTLVEWEKQGLRPIAVAAAVGEADVLARSGEQSEGICLLGFLFLADPPKASAAATISILRSQGVAVKVLTGDSPEVSRHVAERVGLIAPSTPVSLNGSNDMGDNTNDFNATRVSERKGFVTHSTGLVRHRAFDSDNVVLTGKELGVMSDKKLTAAVKKGVIFARLQPMHKERIVKCLQTAGFVVGFLGDGVNDCAALRAADVGVSVESGLDVAKAAADVVLVDKSLLALEECVRSGRFVFANVIKYIKMAASSNWGNMFSVIGASLFLPFVPMLPLQVVAGNLIYDFAQLSIPTDNVPAWHLTSPLRWDIGAIAKFVLLLGPVSSIFDFITFYLAYWHLGGRDDPAVFRTAWFIEGILSQLFIVFVLRTAVPESAPGHVVPLPPASALTPSSVRSHGSASLLLSPRNHGLLGRCCGMQWDASSGPSWTLIIVTVTMGVLAVLFTQIPVIGNELDFVRMPPQYWPWLVLILVAYCVLTAGLMHTVLPHLLKFRRKKERRRPKRGESGSKDVIKVVTDKMS</sequence>
<dbReference type="Pfam" id="PF00689">
    <property type="entry name" value="Cation_ATPase_C"/>
    <property type="match status" value="1"/>
</dbReference>
<proteinExistence type="predicted"/>
<dbReference type="InterPro" id="IPR059000">
    <property type="entry name" value="ATPase_P-type_domA"/>
</dbReference>
<feature type="transmembrane region" description="Helical" evidence="6">
    <location>
        <begin position="95"/>
        <end position="112"/>
    </location>
</feature>
<evidence type="ECO:0000256" key="1">
    <source>
        <dbReference type="ARBA" id="ARBA00004141"/>
    </source>
</evidence>
<accession>A0A7S2VV35</accession>
<dbReference type="SFLD" id="SFLDS00003">
    <property type="entry name" value="Haloacid_Dehalogenase"/>
    <property type="match status" value="1"/>
</dbReference>
<dbReference type="NCBIfam" id="TIGR01494">
    <property type="entry name" value="ATPase_P-type"/>
    <property type="match status" value="1"/>
</dbReference>
<evidence type="ECO:0000256" key="3">
    <source>
        <dbReference type="ARBA" id="ARBA00022989"/>
    </source>
</evidence>
<protein>
    <submittedName>
        <fullName evidence="9">Uncharacterized protein</fullName>
    </submittedName>
</protein>
<evidence type="ECO:0000313" key="9">
    <source>
        <dbReference type="EMBL" id="CAD9651067.1"/>
    </source>
</evidence>
<dbReference type="SUPFAM" id="SSF81660">
    <property type="entry name" value="Metal cation-transporting ATPase, ATP-binding domain N"/>
    <property type="match status" value="1"/>
</dbReference>
<dbReference type="InterPro" id="IPR018303">
    <property type="entry name" value="ATPase_P-typ_P_site"/>
</dbReference>
<dbReference type="Pfam" id="PF00122">
    <property type="entry name" value="E1-E2_ATPase"/>
    <property type="match status" value="1"/>
</dbReference>
<reference evidence="9" key="1">
    <citation type="submission" date="2021-01" db="EMBL/GenBank/DDBJ databases">
        <authorList>
            <person name="Corre E."/>
            <person name="Pelletier E."/>
            <person name="Niang G."/>
            <person name="Scheremetjew M."/>
            <person name="Finn R."/>
            <person name="Kale V."/>
            <person name="Holt S."/>
            <person name="Cochrane G."/>
            <person name="Meng A."/>
            <person name="Brown T."/>
            <person name="Cohen L."/>
        </authorList>
    </citation>
    <scope>NUCLEOTIDE SEQUENCE</scope>
    <source>
        <strain evidence="9">BC52</strain>
    </source>
</reference>
<dbReference type="GO" id="GO:0016887">
    <property type="term" value="F:ATP hydrolysis activity"/>
    <property type="evidence" value="ECO:0007669"/>
    <property type="project" value="InterPro"/>
</dbReference>
<dbReference type="SFLD" id="SFLDF00027">
    <property type="entry name" value="p-type_atpase"/>
    <property type="match status" value="1"/>
</dbReference>
<dbReference type="PROSITE" id="PS00154">
    <property type="entry name" value="ATPASE_E1_E2"/>
    <property type="match status" value="1"/>
</dbReference>
<feature type="domain" description="Cation-transporting P-type ATPase C-terminal" evidence="8">
    <location>
        <begin position="808"/>
        <end position="906"/>
    </location>
</feature>
<evidence type="ECO:0000259" key="7">
    <source>
        <dbReference type="Pfam" id="PF00122"/>
    </source>
</evidence>
<feature type="transmembrane region" description="Helical" evidence="6">
    <location>
        <begin position="68"/>
        <end position="89"/>
    </location>
</feature>
<keyword evidence="3 6" id="KW-1133">Transmembrane helix</keyword>